<evidence type="ECO:0000256" key="3">
    <source>
        <dbReference type="SAM" id="SignalP"/>
    </source>
</evidence>
<keyword evidence="5" id="KW-1185">Reference proteome</keyword>
<accession>A0ABY4DC40</accession>
<gene>
    <name evidence="4" type="ORF">MUG09_03455</name>
</gene>
<dbReference type="CDD" id="cd13585">
    <property type="entry name" value="PBP2_TMBP_like"/>
    <property type="match status" value="1"/>
</dbReference>
<dbReference type="EMBL" id="CP094929">
    <property type="protein sequence ID" value="UOM51833.1"/>
    <property type="molecule type" value="Genomic_DNA"/>
</dbReference>
<comment type="similarity">
    <text evidence="2">Belongs to the bacterial solute-binding protein 1 family.</text>
</comment>
<dbReference type="RefSeq" id="WP_244773588.1">
    <property type="nucleotide sequence ID" value="NZ_CP094929.1"/>
</dbReference>
<protein>
    <submittedName>
        <fullName evidence="4">Sugar ABC transporter substrate-binding protein</fullName>
    </submittedName>
</protein>
<dbReference type="Gene3D" id="3.40.190.10">
    <property type="entry name" value="Periplasmic binding protein-like II"/>
    <property type="match status" value="1"/>
</dbReference>
<reference evidence="5" key="1">
    <citation type="journal article" date="2024" name="J Bioinform Genom">
        <title>Complete genome sequence of the type strain bacterium Sphaerochaeta associata GLS2t (VKM B-2742)t.</title>
        <authorList>
            <person name="Troshina O.Y."/>
            <person name="Tepeeva A.N."/>
            <person name="Arzamasceva V.O."/>
            <person name="Whitman W.B."/>
            <person name="Varghese N."/>
            <person name="Shapiro N."/>
            <person name="Woyke T."/>
            <person name="Kripides N.C."/>
            <person name="Vasilenko O.V."/>
        </authorList>
    </citation>
    <scope>NUCLEOTIDE SEQUENCE [LARGE SCALE GENOMIC DNA]</scope>
    <source>
        <strain evidence="5">GLS2T</strain>
    </source>
</reference>
<dbReference type="PANTHER" id="PTHR43649">
    <property type="entry name" value="ARABINOSE-BINDING PROTEIN-RELATED"/>
    <property type="match status" value="1"/>
</dbReference>
<dbReference type="InterPro" id="IPR050490">
    <property type="entry name" value="Bact_solute-bd_prot1"/>
</dbReference>
<organism evidence="4 5">
    <name type="scientific">Sphaerochaeta associata</name>
    <dbReference type="NCBI Taxonomy" id="1129264"/>
    <lineage>
        <taxon>Bacteria</taxon>
        <taxon>Pseudomonadati</taxon>
        <taxon>Spirochaetota</taxon>
        <taxon>Spirochaetia</taxon>
        <taxon>Spirochaetales</taxon>
        <taxon>Sphaerochaetaceae</taxon>
        <taxon>Sphaerochaeta</taxon>
    </lineage>
</organism>
<dbReference type="Pfam" id="PF01547">
    <property type="entry name" value="SBP_bac_1"/>
    <property type="match status" value="1"/>
</dbReference>
<proteinExistence type="inferred from homology"/>
<dbReference type="InterPro" id="IPR006059">
    <property type="entry name" value="SBP"/>
</dbReference>
<evidence type="ECO:0000313" key="4">
    <source>
        <dbReference type="EMBL" id="UOM51833.1"/>
    </source>
</evidence>
<dbReference type="SUPFAM" id="SSF53850">
    <property type="entry name" value="Periplasmic binding protein-like II"/>
    <property type="match status" value="1"/>
</dbReference>
<keyword evidence="3" id="KW-0732">Signal</keyword>
<evidence type="ECO:0000313" key="5">
    <source>
        <dbReference type="Proteomes" id="UP000829708"/>
    </source>
</evidence>
<dbReference type="PANTHER" id="PTHR43649:SF12">
    <property type="entry name" value="DIACETYLCHITOBIOSE BINDING PROTEIN DASA"/>
    <property type="match status" value="1"/>
</dbReference>
<feature type="chain" id="PRO_5046288699" evidence="3">
    <location>
        <begin position="25"/>
        <end position="437"/>
    </location>
</feature>
<evidence type="ECO:0000256" key="1">
    <source>
        <dbReference type="ARBA" id="ARBA00004418"/>
    </source>
</evidence>
<name>A0ABY4DC40_9SPIR</name>
<sequence length="437" mass="48603">MKKDSMKAVLVLMLMVCLVGSLFAAGAKESAPAKEVVTLEWWTWDSEEYNEASQRAMVKEFEASHPNIKINMTLLPTKGFETKMTTALGAGVGGPDVAFFSVANWYPKALVLDEYIKRDNFDTGMYYKGFWDTKTQFNGKTIGLPLGVGASIVMYNKDLFDAAGVAYPTNDWTTDEYLEIAKKVANPAKKVWGAEILTRPFRAIWFNHGENARLYSPDSTKVDGYLNSPESLAAYEWFYDLMRSGVTPTVSDMATLSTENTGPIDLFMANRLAMATLNQGHMLNAVKAGKNFGVVREPGVGNNPRHVNAWSLLVGIWEGSQHPEEAWTFLKWYVGPEGQKFLMDNANLFPSIDSVAKQYKDADKDYVKGFLEVLNDTQVAIWRGAHPSGTKVEASITDLWDKIKLGLITKDQIKGELNALVPKAQAVLDEAKKTLLY</sequence>
<comment type="subcellular location">
    <subcellularLocation>
        <location evidence="1">Periplasm</location>
    </subcellularLocation>
</comment>
<evidence type="ECO:0000256" key="2">
    <source>
        <dbReference type="ARBA" id="ARBA00008520"/>
    </source>
</evidence>
<feature type="signal peptide" evidence="3">
    <location>
        <begin position="1"/>
        <end position="24"/>
    </location>
</feature>
<dbReference type="Proteomes" id="UP000829708">
    <property type="component" value="Chromosome"/>
</dbReference>